<dbReference type="EMBL" id="BAAAHQ010000001">
    <property type="protein sequence ID" value="GAA0912422.1"/>
    <property type="molecule type" value="Genomic_DNA"/>
</dbReference>
<dbReference type="Proteomes" id="UP001501578">
    <property type="component" value="Unassembled WGS sequence"/>
</dbReference>
<proteinExistence type="predicted"/>
<keyword evidence="2" id="KW-1185">Reference proteome</keyword>
<accession>A0ABP3Z143</accession>
<name>A0ABP3Z143_9ACTN</name>
<sequence>MVPMPELPDRIATLAFAHGADRFMIVGRHSLRSLMEAEIGQRRKPTLHLNADRVDVDYPHTGILRRPEPAAFHLSTRVGWRLELVGGVHDLRADLSELDVHTVTVDGGMTESAIELGDPKGARTFTADHLSHVEIRRPPDVPVRVVVTRSAAHLRVDGRHLGHTAEVELQSQAYDLHFPGYTFTFRRADRVTIATT</sequence>
<protein>
    <submittedName>
        <fullName evidence="1">Uncharacterized protein</fullName>
    </submittedName>
</protein>
<gene>
    <name evidence="1" type="ORF">GCM10009560_03050</name>
</gene>
<organism evidence="1 2">
    <name type="scientific">Nonomuraea longicatena</name>
    <dbReference type="NCBI Taxonomy" id="83682"/>
    <lineage>
        <taxon>Bacteria</taxon>
        <taxon>Bacillati</taxon>
        <taxon>Actinomycetota</taxon>
        <taxon>Actinomycetes</taxon>
        <taxon>Streptosporangiales</taxon>
        <taxon>Streptosporangiaceae</taxon>
        <taxon>Nonomuraea</taxon>
    </lineage>
</organism>
<evidence type="ECO:0000313" key="1">
    <source>
        <dbReference type="EMBL" id="GAA0912422.1"/>
    </source>
</evidence>
<evidence type="ECO:0000313" key="2">
    <source>
        <dbReference type="Proteomes" id="UP001501578"/>
    </source>
</evidence>
<reference evidence="2" key="1">
    <citation type="journal article" date="2019" name="Int. J. Syst. Evol. Microbiol.">
        <title>The Global Catalogue of Microorganisms (GCM) 10K type strain sequencing project: providing services to taxonomists for standard genome sequencing and annotation.</title>
        <authorList>
            <consortium name="The Broad Institute Genomics Platform"/>
            <consortium name="The Broad Institute Genome Sequencing Center for Infectious Disease"/>
            <person name="Wu L."/>
            <person name="Ma J."/>
        </authorList>
    </citation>
    <scope>NUCLEOTIDE SEQUENCE [LARGE SCALE GENOMIC DNA]</scope>
    <source>
        <strain evidence="2">JCM 11136</strain>
    </source>
</reference>
<comment type="caution">
    <text evidence="1">The sequence shown here is derived from an EMBL/GenBank/DDBJ whole genome shotgun (WGS) entry which is preliminary data.</text>
</comment>